<reference evidence="1" key="1">
    <citation type="submission" date="2020-07" db="EMBL/GenBank/DDBJ databases">
        <title>Huge and variable diversity of episymbiotic CPR bacteria and DPANN archaea in groundwater ecosystems.</title>
        <authorList>
            <person name="He C.Y."/>
            <person name="Keren R."/>
            <person name="Whittaker M."/>
            <person name="Farag I.F."/>
            <person name="Doudna J."/>
            <person name="Cate J.H.D."/>
            <person name="Banfield J.F."/>
        </authorList>
    </citation>
    <scope>NUCLEOTIDE SEQUENCE</scope>
    <source>
        <strain evidence="1">NC_groundwater_1370_Ag_S-0.2um_69_93</strain>
    </source>
</reference>
<gene>
    <name evidence="1" type="ORF">HY618_04440</name>
</gene>
<organism evidence="1 2">
    <name type="scientific">Tectimicrobiota bacterium</name>
    <dbReference type="NCBI Taxonomy" id="2528274"/>
    <lineage>
        <taxon>Bacteria</taxon>
        <taxon>Pseudomonadati</taxon>
        <taxon>Nitrospinota/Tectimicrobiota group</taxon>
        <taxon>Candidatus Tectimicrobiota</taxon>
    </lineage>
</organism>
<name>A0A932ZUH3_UNCTE</name>
<protein>
    <submittedName>
        <fullName evidence="1">Uncharacterized protein</fullName>
    </submittedName>
</protein>
<evidence type="ECO:0000313" key="2">
    <source>
        <dbReference type="Proteomes" id="UP000752292"/>
    </source>
</evidence>
<dbReference type="AlphaFoldDB" id="A0A932ZUH3"/>
<proteinExistence type="predicted"/>
<sequence length="47" mass="5550">DCARKRYAPLSIEWRGAGGEKLMRIDYPGREWRELDRIEDLGRRVCG</sequence>
<dbReference type="Proteomes" id="UP000752292">
    <property type="component" value="Unassembled WGS sequence"/>
</dbReference>
<accession>A0A932ZUH3</accession>
<comment type="caution">
    <text evidence="1">The sequence shown here is derived from an EMBL/GenBank/DDBJ whole genome shotgun (WGS) entry which is preliminary data.</text>
</comment>
<dbReference type="EMBL" id="JACQRX010000195">
    <property type="protein sequence ID" value="MBI4251689.1"/>
    <property type="molecule type" value="Genomic_DNA"/>
</dbReference>
<evidence type="ECO:0000313" key="1">
    <source>
        <dbReference type="EMBL" id="MBI4251689.1"/>
    </source>
</evidence>
<feature type="non-terminal residue" evidence="1">
    <location>
        <position position="1"/>
    </location>
</feature>